<dbReference type="AlphaFoldDB" id="A0A3M7RPV0"/>
<reference evidence="1 2" key="1">
    <citation type="journal article" date="2018" name="Sci. Rep.">
        <title>Genomic signatures of local adaptation to the degree of environmental predictability in rotifers.</title>
        <authorList>
            <person name="Franch-Gras L."/>
            <person name="Hahn C."/>
            <person name="Garcia-Roger E.M."/>
            <person name="Carmona M.J."/>
            <person name="Serra M."/>
            <person name="Gomez A."/>
        </authorList>
    </citation>
    <scope>NUCLEOTIDE SEQUENCE [LARGE SCALE GENOMIC DNA]</scope>
    <source>
        <strain evidence="1">HYR1</strain>
    </source>
</reference>
<accession>A0A3M7RPV0</accession>
<organism evidence="1 2">
    <name type="scientific">Brachionus plicatilis</name>
    <name type="common">Marine rotifer</name>
    <name type="synonym">Brachionus muelleri</name>
    <dbReference type="NCBI Taxonomy" id="10195"/>
    <lineage>
        <taxon>Eukaryota</taxon>
        <taxon>Metazoa</taxon>
        <taxon>Spiralia</taxon>
        <taxon>Gnathifera</taxon>
        <taxon>Rotifera</taxon>
        <taxon>Eurotatoria</taxon>
        <taxon>Monogononta</taxon>
        <taxon>Pseudotrocha</taxon>
        <taxon>Ploima</taxon>
        <taxon>Brachionidae</taxon>
        <taxon>Brachionus</taxon>
    </lineage>
</organism>
<dbReference type="EMBL" id="REGN01002898">
    <property type="protein sequence ID" value="RNA25562.1"/>
    <property type="molecule type" value="Genomic_DNA"/>
</dbReference>
<evidence type="ECO:0000313" key="2">
    <source>
        <dbReference type="Proteomes" id="UP000276133"/>
    </source>
</evidence>
<proteinExistence type="predicted"/>
<evidence type="ECO:0000313" key="1">
    <source>
        <dbReference type="EMBL" id="RNA25562.1"/>
    </source>
</evidence>
<protein>
    <submittedName>
        <fullName evidence="1">Uncharacterized protein</fullName>
    </submittedName>
</protein>
<comment type="caution">
    <text evidence="1">The sequence shown here is derived from an EMBL/GenBank/DDBJ whole genome shotgun (WGS) entry which is preliminary data.</text>
</comment>
<keyword evidence="2" id="KW-1185">Reference proteome</keyword>
<gene>
    <name evidence="1" type="ORF">BpHYR1_005174</name>
</gene>
<name>A0A3M7RPV0_BRAPC</name>
<sequence>MPALSINSKPSWLLRSAASSQSRVPDVLIWQSRLRNNISNFTAMLARKLTSDNRVFRIAGFNLSINLKTEKKIIINKQDKLYRKKEYEYKQEEKKISKSKNPNKFSFKKNLKLYLIKSQFKKHNEY</sequence>
<dbReference type="Proteomes" id="UP000276133">
    <property type="component" value="Unassembled WGS sequence"/>
</dbReference>